<proteinExistence type="predicted"/>
<evidence type="ECO:0000313" key="2">
    <source>
        <dbReference type="Proteomes" id="UP000263326"/>
    </source>
</evidence>
<gene>
    <name evidence="1" type="ORF">JA29_228</name>
</gene>
<keyword evidence="2" id="KW-1185">Reference proteome</keyword>
<dbReference type="EMBL" id="MH460461">
    <property type="protein sequence ID" value="AXG66954.1"/>
    <property type="molecule type" value="Genomic_DNA"/>
</dbReference>
<accession>A0A384ZXJ2</accession>
<organism evidence="1 2">
    <name type="scientific">Dickeya phage vB_DsoM_JA29</name>
    <dbReference type="NCBI Taxonomy" id="2283031"/>
    <lineage>
        <taxon>Viruses</taxon>
        <taxon>Duplodnaviria</taxon>
        <taxon>Heunggongvirae</taxon>
        <taxon>Uroviricota</taxon>
        <taxon>Caudoviricetes</taxon>
        <taxon>Salmondvirus</taxon>
        <taxon>Salmondvirus JA29</taxon>
    </lineage>
</organism>
<protein>
    <submittedName>
        <fullName evidence="1">Uncharacterized protein</fullName>
    </submittedName>
</protein>
<sequence length="177" mass="19998">MTVATEIVQNFISHISEKLNGTPDYSNTDQGVMVQVEIKASQNLSGKIDLSIANEDEIKKSYPHGFHILRVFDTQSFLIASGYGRPEHMYVLQFEVLAKQENEMSAEEKADEKERIKNLKAQQQVEADSLVLTSLENGIVDLIRASDDKIQAYDEMTDAKKKVIRSHLNTLLALMRL</sequence>
<name>A0A384ZXJ2_9CAUD</name>
<reference evidence="1 2" key="1">
    <citation type="journal article" date="2018" name="Front. Microbiol.">
        <title>Jumbo Bacteriophages Are Represented Within an Increasing Diversity of Environmental Viruses Infecting the Emerging Phytopathogen, Dickeya solani.</title>
        <authorList>
            <person name="Day A.W."/>
            <person name="Ahn J."/>
            <person name="Salmond G.P.C."/>
        </authorList>
    </citation>
    <scope>NUCLEOTIDE SEQUENCE [LARGE SCALE GENOMIC DNA]</scope>
</reference>
<evidence type="ECO:0000313" key="1">
    <source>
        <dbReference type="EMBL" id="AXG66954.1"/>
    </source>
</evidence>
<dbReference type="Proteomes" id="UP000263326">
    <property type="component" value="Segment"/>
</dbReference>